<dbReference type="AlphaFoldDB" id="A0A8J5RL93"/>
<dbReference type="EMBL" id="JAAALK010000290">
    <property type="protein sequence ID" value="KAG8046930.1"/>
    <property type="molecule type" value="Genomic_DNA"/>
</dbReference>
<evidence type="ECO:0000256" key="1">
    <source>
        <dbReference type="SAM" id="Coils"/>
    </source>
</evidence>
<evidence type="ECO:0000313" key="3">
    <source>
        <dbReference type="Proteomes" id="UP000729402"/>
    </source>
</evidence>
<name>A0A8J5RL93_ZIZPA</name>
<reference evidence="2" key="2">
    <citation type="submission" date="2021-02" db="EMBL/GenBank/DDBJ databases">
        <authorList>
            <person name="Kimball J.A."/>
            <person name="Haas M.W."/>
            <person name="Macchietto M."/>
            <person name="Kono T."/>
            <person name="Duquette J."/>
            <person name="Shao M."/>
        </authorList>
    </citation>
    <scope>NUCLEOTIDE SEQUENCE</scope>
    <source>
        <tissue evidence="2">Fresh leaf tissue</tissue>
    </source>
</reference>
<evidence type="ECO:0000313" key="2">
    <source>
        <dbReference type="EMBL" id="KAG8046930.1"/>
    </source>
</evidence>
<feature type="coiled-coil region" evidence="1">
    <location>
        <begin position="9"/>
        <end position="36"/>
    </location>
</feature>
<organism evidence="2 3">
    <name type="scientific">Zizania palustris</name>
    <name type="common">Northern wild rice</name>
    <dbReference type="NCBI Taxonomy" id="103762"/>
    <lineage>
        <taxon>Eukaryota</taxon>
        <taxon>Viridiplantae</taxon>
        <taxon>Streptophyta</taxon>
        <taxon>Embryophyta</taxon>
        <taxon>Tracheophyta</taxon>
        <taxon>Spermatophyta</taxon>
        <taxon>Magnoliopsida</taxon>
        <taxon>Liliopsida</taxon>
        <taxon>Poales</taxon>
        <taxon>Poaceae</taxon>
        <taxon>BOP clade</taxon>
        <taxon>Oryzoideae</taxon>
        <taxon>Oryzeae</taxon>
        <taxon>Zizaniinae</taxon>
        <taxon>Zizania</taxon>
    </lineage>
</organism>
<dbReference type="Proteomes" id="UP000729402">
    <property type="component" value="Unassembled WGS sequence"/>
</dbReference>
<protein>
    <submittedName>
        <fullName evidence="2">Uncharacterized protein</fullName>
    </submittedName>
</protein>
<keyword evidence="1" id="KW-0175">Coiled coil</keyword>
<sequence>MICDGLESNSRLETTMRRLEERYQEAENGLSFFFNNKLELGAKIGGQKRKVKLLVAIAAGRSGGGGGTSEGIGRNYSCSWLDCRFSCFMVASVRRRGGAKGKMGAFVHRTHHHRQLLLLLEAVEFTTATKETSDLA</sequence>
<proteinExistence type="predicted"/>
<comment type="caution">
    <text evidence="2">The sequence shown here is derived from an EMBL/GenBank/DDBJ whole genome shotgun (WGS) entry which is preliminary data.</text>
</comment>
<accession>A0A8J5RL93</accession>
<gene>
    <name evidence="2" type="ORF">GUJ93_ZPchr0008g13730</name>
</gene>
<keyword evidence="3" id="KW-1185">Reference proteome</keyword>
<reference evidence="2" key="1">
    <citation type="journal article" date="2021" name="bioRxiv">
        <title>Whole Genome Assembly and Annotation of Northern Wild Rice, Zizania palustris L., Supports a Whole Genome Duplication in the Zizania Genus.</title>
        <authorList>
            <person name="Haas M."/>
            <person name="Kono T."/>
            <person name="Macchietto M."/>
            <person name="Millas R."/>
            <person name="McGilp L."/>
            <person name="Shao M."/>
            <person name="Duquette J."/>
            <person name="Hirsch C.N."/>
            <person name="Kimball J."/>
        </authorList>
    </citation>
    <scope>NUCLEOTIDE SEQUENCE</scope>
    <source>
        <tissue evidence="2">Fresh leaf tissue</tissue>
    </source>
</reference>